<organism evidence="1 2">
    <name type="scientific">Paenibacillus macquariensis</name>
    <dbReference type="NCBI Taxonomy" id="948756"/>
    <lineage>
        <taxon>Bacteria</taxon>
        <taxon>Bacillati</taxon>
        <taxon>Bacillota</taxon>
        <taxon>Bacilli</taxon>
        <taxon>Bacillales</taxon>
        <taxon>Paenibacillaceae</taxon>
        <taxon>Paenibacillus</taxon>
    </lineage>
</organism>
<dbReference type="EMBL" id="FTNK01000007">
    <property type="protein sequence ID" value="SIR12127.1"/>
    <property type="molecule type" value="Genomic_DNA"/>
</dbReference>
<keyword evidence="2" id="KW-1185">Reference proteome</keyword>
<accession>A0ABY1K1I2</accession>
<dbReference type="RefSeq" id="WP_068587797.1">
    <property type="nucleotide sequence ID" value="NZ_FTNK01000007.1"/>
</dbReference>
<evidence type="ECO:0000313" key="1">
    <source>
        <dbReference type="EMBL" id="SIR12127.1"/>
    </source>
</evidence>
<name>A0ABY1K1I2_9BACL</name>
<comment type="caution">
    <text evidence="1">The sequence shown here is derived from an EMBL/GenBank/DDBJ whole genome shotgun (WGS) entry which is preliminary data.</text>
</comment>
<dbReference type="Proteomes" id="UP000186666">
    <property type="component" value="Unassembled WGS sequence"/>
</dbReference>
<gene>
    <name evidence="1" type="ORF">SAMN05421578_107135</name>
</gene>
<evidence type="ECO:0000313" key="2">
    <source>
        <dbReference type="Proteomes" id="UP000186666"/>
    </source>
</evidence>
<proteinExistence type="predicted"/>
<sequence length="250" mass="29059">MLYLTPEIYIIKRMRKLVEEDMDKSIAVTEQELIEKIAMELRSGVSNIDTIESTILDFLDDMPFGISKVKVITNIYKRRSLSLFKMWEEYLPMKSRILVGNTLKNYKDQIVNGAYEHIENPELNLSIQQVKWIDECDYLSDIEYYLPDFMNERANLEKFESQITKFVEMYKRENPCYAVIDLDVAIDEVYYTVSGEPILVKKILAAAYYGEAKGENGRFIGTAISCVEGDILPADYEVTTNNNIFVTDYY</sequence>
<protein>
    <submittedName>
        <fullName evidence="1">Uncharacterized protein</fullName>
    </submittedName>
</protein>
<reference evidence="1 2" key="1">
    <citation type="submission" date="2017-01" db="EMBL/GenBank/DDBJ databases">
        <authorList>
            <person name="Varghese N."/>
            <person name="Submissions S."/>
        </authorList>
    </citation>
    <scope>NUCLEOTIDE SEQUENCE [LARGE SCALE GENOMIC DNA]</scope>
    <source>
        <strain evidence="1 2">ATCC 23464</strain>
    </source>
</reference>